<evidence type="ECO:0000313" key="1">
    <source>
        <dbReference type="EnsemblMetazoa" id="XP_028134356.1"/>
    </source>
</evidence>
<dbReference type="AlphaFoldDB" id="A0A6P7FF18"/>
<dbReference type="RefSeq" id="XP_028134356.1">
    <property type="nucleotide sequence ID" value="XM_028278555.1"/>
</dbReference>
<protein>
    <submittedName>
        <fullName evidence="3">Uncharacterized protein LOC114329441</fullName>
    </submittedName>
</protein>
<reference evidence="1" key="2">
    <citation type="submission" date="2025-05" db="UniProtKB">
        <authorList>
            <consortium name="EnsemblMetazoa"/>
        </authorList>
    </citation>
    <scope>IDENTIFICATION</scope>
</reference>
<accession>A0A6P7FF18</accession>
<sequence>MGNGISHENVDLRDRETERAMPQRISRITSNFIFAPIKGVYYPCVILRPASVIPGGFVVYFFHLKQETEVSPRNIIGNLWTLMYCQVSFIDGLGNVCTGRIIGTDNNISDTNLDQPINFFIQGDCRSVATWISFPYIFLTRDQVEVLGC</sequence>
<dbReference type="EnsemblMetazoa" id="XM_028278555.2">
    <property type="protein sequence ID" value="XP_028134356.1"/>
    <property type="gene ID" value="LOC114329441"/>
</dbReference>
<dbReference type="InParanoid" id="A0A6P7FF18"/>
<organism evidence="3">
    <name type="scientific">Diabrotica virgifera virgifera</name>
    <name type="common">western corn rootworm</name>
    <dbReference type="NCBI Taxonomy" id="50390"/>
    <lineage>
        <taxon>Eukaryota</taxon>
        <taxon>Metazoa</taxon>
        <taxon>Ecdysozoa</taxon>
        <taxon>Arthropoda</taxon>
        <taxon>Hexapoda</taxon>
        <taxon>Insecta</taxon>
        <taxon>Pterygota</taxon>
        <taxon>Neoptera</taxon>
        <taxon>Endopterygota</taxon>
        <taxon>Coleoptera</taxon>
        <taxon>Polyphaga</taxon>
        <taxon>Cucujiformia</taxon>
        <taxon>Chrysomeloidea</taxon>
        <taxon>Chrysomelidae</taxon>
        <taxon>Galerucinae</taxon>
        <taxon>Diabroticina</taxon>
        <taxon>Diabroticites</taxon>
        <taxon>Diabrotica</taxon>
    </lineage>
</organism>
<evidence type="ECO:0000313" key="3">
    <source>
        <dbReference type="RefSeq" id="XP_028134356.1"/>
    </source>
</evidence>
<keyword evidence="2" id="KW-1185">Reference proteome</keyword>
<gene>
    <name evidence="3" type="primary">LOC114329441</name>
</gene>
<dbReference type="OrthoDB" id="6713800at2759"/>
<dbReference type="Proteomes" id="UP001652700">
    <property type="component" value="Unplaced"/>
</dbReference>
<evidence type="ECO:0000313" key="2">
    <source>
        <dbReference type="Proteomes" id="UP001652700"/>
    </source>
</evidence>
<reference evidence="3" key="1">
    <citation type="submission" date="2025-04" db="UniProtKB">
        <authorList>
            <consortium name="RefSeq"/>
        </authorList>
    </citation>
    <scope>IDENTIFICATION</scope>
    <source>
        <tissue evidence="3">Whole insect</tissue>
    </source>
</reference>
<dbReference type="GeneID" id="114329441"/>
<proteinExistence type="predicted"/>
<dbReference type="KEGG" id="dvv:114329441"/>
<name>A0A6P7FF18_DIAVI</name>